<dbReference type="EMBL" id="NHZQ01000121">
    <property type="protein sequence ID" value="PSK51853.1"/>
    <property type="molecule type" value="Genomic_DNA"/>
</dbReference>
<dbReference type="Pfam" id="PF26013">
    <property type="entry name" value="DUF8004"/>
    <property type="match status" value="1"/>
</dbReference>
<dbReference type="PANTHER" id="PTHR39601:SF2">
    <property type="entry name" value="CHORIOGENIN HMINOR"/>
    <property type="match status" value="1"/>
</dbReference>
<comment type="caution">
    <text evidence="3">The sequence shown here is derived from an EMBL/GenBank/DDBJ whole genome shotgun (WGS) entry which is preliminary data.</text>
</comment>
<evidence type="ECO:0000259" key="2">
    <source>
        <dbReference type="Pfam" id="PF26013"/>
    </source>
</evidence>
<feature type="region of interest" description="Disordered" evidence="1">
    <location>
        <begin position="247"/>
        <end position="280"/>
    </location>
</feature>
<feature type="compositionally biased region" description="Low complexity" evidence="1">
    <location>
        <begin position="94"/>
        <end position="108"/>
    </location>
</feature>
<reference evidence="3 4" key="1">
    <citation type="submission" date="2017-05" db="EMBL/GenBank/DDBJ databases">
        <title>Draft genome sequence of Elsinoe australis.</title>
        <authorList>
            <person name="Cheng Q."/>
        </authorList>
    </citation>
    <scope>NUCLEOTIDE SEQUENCE [LARGE SCALE GENOMIC DNA]</scope>
    <source>
        <strain evidence="3 4">NL1</strain>
    </source>
</reference>
<protein>
    <recommendedName>
        <fullName evidence="2">DUF8004 domain-containing protein</fullName>
    </recommendedName>
</protein>
<feature type="region of interest" description="Disordered" evidence="1">
    <location>
        <begin position="774"/>
        <end position="846"/>
    </location>
</feature>
<dbReference type="AlphaFoldDB" id="A0A2P7ZUH0"/>
<feature type="region of interest" description="Disordered" evidence="1">
    <location>
        <begin position="874"/>
        <end position="922"/>
    </location>
</feature>
<accession>A0A2P7ZUH0</accession>
<name>A0A2P7ZUH0_9PEZI</name>
<sequence length="922" mass="100620">MSSTSVPVGRLHKPVPAPPVGPPSARNSLDASNLQKPHRKPIPSSADPRTLPPALAADHGIFLPPPTLGGGPGGGPDVSKRHSSYDWTPSRPRTSYSSQGSTASTAGGRPMTPDGSLKPQKLKPSASATNLAAYNTMLRKEADHTKEEKKKKSWFGRSKDKKDVEKRPGAWIVAPGHPGRIGFDVDNMMAGQPVPELWDEVGNCIIHLFPKSTGKGPSFRIDSSVFSSSPKLTKKAFGKIYTEDNDRSASMTSSAPSRGRDISGKFSIDSDVSKSTKSSFEDPNREVHLWLDCGLNGKPAPTPPKKSLDTFLSEDAETLLGVRNLFAFLCGQSLVATEKRCTLFSIFMRIADLLQHYEFSNMDSSSFGEVASTSFDHYVSELGLADVRKSPQKTVEMIVLGERMRSVALYNEAFTHAVGKHEEIQRLSLSTFKMVSPTTQTRLQRAAMDLEKRVKTVDGMLTDFDFPAIFSGIGNSKTSDESKLVSFDAWKSSFFSTRRFLMGYYKSRWGSWPPKPNPKKNELKTPGLNRLVLRELYYDLSAMYDLLVDRSNLTNRTADGVMIEERASDPPRVRALRHLLSEYDRSTPPVKPPVPFDLPILPDLSKTRPEFGRDKKTDAKLISKNLKTEEVVKLTSASHNSDALQSPFVAAFIEYERSQAKGNNINEISDIRTGQWIFMYAVLQALPFLVIDAPGVQHTDKVEYFLCEASRGGVPWAREVRETKYYAIAGGGGVVSLPSDVIENSVEGIYRRSHCWVMAERWTQDDPLLNAAVHEQQQHHAGDGLPPPPPSQSLSDASAPGFRGDSRVNSFGSEIMTLAPPPMIPAAAGERRVDSRSSSPARSKRESVLNLGLEAIPIPSGVAPNGRAMSMAGAPADDYLGSGSGGAPGTPGQRPVSMMDPNKTFDSILSGMDGGKKGKGKK</sequence>
<gene>
    <name evidence="3" type="ORF">B9Z65_3120</name>
</gene>
<keyword evidence="4" id="KW-1185">Reference proteome</keyword>
<feature type="compositionally biased region" description="Polar residues" evidence="1">
    <location>
        <begin position="25"/>
        <end position="35"/>
    </location>
</feature>
<dbReference type="STRING" id="40998.A0A2P7ZUH0"/>
<feature type="compositionally biased region" description="Basic and acidic residues" evidence="1">
    <location>
        <begin position="157"/>
        <end position="168"/>
    </location>
</feature>
<dbReference type="Proteomes" id="UP000243723">
    <property type="component" value="Unassembled WGS sequence"/>
</dbReference>
<feature type="domain" description="DUF8004" evidence="2">
    <location>
        <begin position="373"/>
        <end position="466"/>
    </location>
</feature>
<dbReference type="PANTHER" id="PTHR39601">
    <property type="entry name" value="CHORIOGENIN HMINOR"/>
    <property type="match status" value="1"/>
</dbReference>
<feature type="region of interest" description="Disordered" evidence="1">
    <location>
        <begin position="139"/>
        <end position="170"/>
    </location>
</feature>
<evidence type="ECO:0000256" key="1">
    <source>
        <dbReference type="SAM" id="MobiDB-lite"/>
    </source>
</evidence>
<evidence type="ECO:0000313" key="4">
    <source>
        <dbReference type="Proteomes" id="UP000243723"/>
    </source>
</evidence>
<dbReference type="OrthoDB" id="5300331at2759"/>
<feature type="region of interest" description="Disordered" evidence="1">
    <location>
        <begin position="1"/>
        <end position="126"/>
    </location>
</feature>
<dbReference type="InterPro" id="IPR058317">
    <property type="entry name" value="DUF8004"/>
</dbReference>
<organism evidence="3 4">
    <name type="scientific">Elsinoe australis</name>
    <dbReference type="NCBI Taxonomy" id="40998"/>
    <lineage>
        <taxon>Eukaryota</taxon>
        <taxon>Fungi</taxon>
        <taxon>Dikarya</taxon>
        <taxon>Ascomycota</taxon>
        <taxon>Pezizomycotina</taxon>
        <taxon>Dothideomycetes</taxon>
        <taxon>Dothideomycetidae</taxon>
        <taxon>Myriangiales</taxon>
        <taxon>Elsinoaceae</taxon>
        <taxon>Elsinoe</taxon>
    </lineage>
</organism>
<proteinExistence type="predicted"/>
<evidence type="ECO:0000313" key="3">
    <source>
        <dbReference type="EMBL" id="PSK51853.1"/>
    </source>
</evidence>
<feature type="compositionally biased region" description="Basic and acidic residues" evidence="1">
    <location>
        <begin position="271"/>
        <end position="280"/>
    </location>
</feature>
<feature type="compositionally biased region" description="Basic and acidic residues" evidence="1">
    <location>
        <begin position="139"/>
        <end position="150"/>
    </location>
</feature>